<organism evidence="9 10">
    <name type="scientific">Sphingomonas tagetis</name>
    <dbReference type="NCBI Taxonomy" id="2949092"/>
    <lineage>
        <taxon>Bacteria</taxon>
        <taxon>Pseudomonadati</taxon>
        <taxon>Pseudomonadota</taxon>
        <taxon>Alphaproteobacteria</taxon>
        <taxon>Sphingomonadales</taxon>
        <taxon>Sphingomonadaceae</taxon>
        <taxon>Sphingomonas</taxon>
    </lineage>
</organism>
<keyword evidence="10" id="KW-1185">Reference proteome</keyword>
<keyword evidence="3 7" id="KW-0847">Vitamin C</keyword>
<dbReference type="GO" id="GO:0006879">
    <property type="term" value="P:intracellular iron ion homeostasis"/>
    <property type="evidence" value="ECO:0007669"/>
    <property type="project" value="TreeGrafter"/>
</dbReference>
<dbReference type="PANTHER" id="PTHR41536:SF1">
    <property type="entry name" value="PKHD-TYPE HYDROXYLASE YBIX"/>
    <property type="match status" value="1"/>
</dbReference>
<dbReference type="InterPro" id="IPR023550">
    <property type="entry name" value="PKHD_hydroxylase"/>
</dbReference>
<dbReference type="HAMAP" id="MF_00657">
    <property type="entry name" value="Hydroxyl_YbiX"/>
    <property type="match status" value="1"/>
</dbReference>
<keyword evidence="4 7" id="KW-0223">Dioxygenase</keyword>
<evidence type="ECO:0000313" key="10">
    <source>
        <dbReference type="Proteomes" id="UP001139451"/>
    </source>
</evidence>
<name>A0A9X2KPN3_9SPHN</name>
<dbReference type="PROSITE" id="PS51471">
    <property type="entry name" value="FE2OG_OXY"/>
    <property type="match status" value="1"/>
</dbReference>
<feature type="binding site" evidence="7">
    <location>
        <position position="156"/>
    </location>
    <ligand>
        <name>Fe cation</name>
        <dbReference type="ChEBI" id="CHEBI:24875"/>
    </ligand>
</feature>
<dbReference type="InterPro" id="IPR005123">
    <property type="entry name" value="Oxoglu/Fe-dep_dioxygenase_dom"/>
</dbReference>
<dbReference type="Gene3D" id="4.10.860.20">
    <property type="entry name" value="Rabenosyn, Rab binding domain"/>
    <property type="match status" value="1"/>
</dbReference>
<comment type="caution">
    <text evidence="9">The sequence shown here is derived from an EMBL/GenBank/DDBJ whole genome shotgun (WGS) entry which is preliminary data.</text>
</comment>
<dbReference type="Pfam" id="PF13640">
    <property type="entry name" value="2OG-FeII_Oxy_3"/>
    <property type="match status" value="1"/>
</dbReference>
<feature type="binding site" evidence="7">
    <location>
        <position position="96"/>
    </location>
    <ligand>
        <name>Fe cation</name>
        <dbReference type="ChEBI" id="CHEBI:24875"/>
    </ligand>
</feature>
<keyword evidence="5 7" id="KW-0560">Oxidoreductase</keyword>
<feature type="binding site" evidence="7">
    <location>
        <position position="98"/>
    </location>
    <ligand>
        <name>Fe cation</name>
        <dbReference type="ChEBI" id="CHEBI:24875"/>
    </ligand>
</feature>
<dbReference type="Gene3D" id="2.60.120.620">
    <property type="entry name" value="q2cbj1_9rhob like domain"/>
    <property type="match status" value="1"/>
</dbReference>
<comment type="cofactor">
    <cofactor evidence="7">
        <name>Fe(2+)</name>
        <dbReference type="ChEBI" id="CHEBI:29033"/>
    </cofactor>
    <text evidence="7">Binds 1 Fe(2+) ion per subunit.</text>
</comment>
<dbReference type="SMART" id="SM00702">
    <property type="entry name" value="P4Hc"/>
    <property type="match status" value="1"/>
</dbReference>
<dbReference type="InterPro" id="IPR044862">
    <property type="entry name" value="Pro_4_hyd_alph_FE2OG_OXY"/>
</dbReference>
<dbReference type="PANTHER" id="PTHR41536">
    <property type="entry name" value="PKHD-TYPE HYDROXYLASE YBIX"/>
    <property type="match status" value="1"/>
</dbReference>
<protein>
    <submittedName>
        <fullName evidence="9">Fe2+-dependent dioxygenase</fullName>
    </submittedName>
</protein>
<gene>
    <name evidence="9" type="ORF">M9978_10725</name>
</gene>
<dbReference type="GO" id="GO:0031418">
    <property type="term" value="F:L-ascorbic acid binding"/>
    <property type="evidence" value="ECO:0007669"/>
    <property type="project" value="UniProtKB-KW"/>
</dbReference>
<evidence type="ECO:0000256" key="6">
    <source>
        <dbReference type="ARBA" id="ARBA00023004"/>
    </source>
</evidence>
<evidence type="ECO:0000256" key="7">
    <source>
        <dbReference type="HAMAP-Rule" id="MF_00657"/>
    </source>
</evidence>
<accession>A0A9X2KPN3</accession>
<dbReference type="AlphaFoldDB" id="A0A9X2KPN3"/>
<evidence type="ECO:0000256" key="2">
    <source>
        <dbReference type="ARBA" id="ARBA00022723"/>
    </source>
</evidence>
<feature type="binding site" evidence="7">
    <location>
        <position position="166"/>
    </location>
    <ligand>
        <name>2-oxoglutarate</name>
        <dbReference type="ChEBI" id="CHEBI:16810"/>
    </ligand>
</feature>
<evidence type="ECO:0000256" key="1">
    <source>
        <dbReference type="ARBA" id="ARBA00001961"/>
    </source>
</evidence>
<proteinExistence type="inferred from homology"/>
<keyword evidence="2 7" id="KW-0479">Metal-binding</keyword>
<dbReference type="GO" id="GO:0006974">
    <property type="term" value="P:DNA damage response"/>
    <property type="evidence" value="ECO:0007669"/>
    <property type="project" value="TreeGrafter"/>
</dbReference>
<dbReference type="NCBIfam" id="NF003975">
    <property type="entry name" value="PRK05467.1-4"/>
    <property type="match status" value="1"/>
</dbReference>
<evidence type="ECO:0000256" key="5">
    <source>
        <dbReference type="ARBA" id="ARBA00023002"/>
    </source>
</evidence>
<evidence type="ECO:0000259" key="8">
    <source>
        <dbReference type="PROSITE" id="PS51471"/>
    </source>
</evidence>
<dbReference type="InterPro" id="IPR006620">
    <property type="entry name" value="Pro_4_hyd_alph"/>
</dbReference>
<dbReference type="GO" id="GO:0005506">
    <property type="term" value="F:iron ion binding"/>
    <property type="evidence" value="ECO:0007669"/>
    <property type="project" value="UniProtKB-UniRule"/>
</dbReference>
<sequence length="223" mass="24394">MFICIPDILNAGQLETLTGMMDRQSFIDGRETAGWAAAGVKQNKQVSSASKDYAAMQALAGEALAANRIFAMAAMPKTMRPILFSRYGIGMGYGSHVDNALMGEAPQTRIDLAFTLFLSDPDSYAGGELEIDEPAGTRAFKLPAGAVILYPANSLHQVTTVTAGRRDVAVGWLQSLVREHDKRRIIFELENLRATMFAESGKTAAFDTLTRNVSDLWRMWVEP</sequence>
<keyword evidence="6 7" id="KW-0408">Iron</keyword>
<comment type="cofactor">
    <cofactor evidence="1 7">
        <name>L-ascorbate</name>
        <dbReference type="ChEBI" id="CHEBI:38290"/>
    </cofactor>
</comment>
<evidence type="ECO:0000256" key="4">
    <source>
        <dbReference type="ARBA" id="ARBA00022964"/>
    </source>
</evidence>
<dbReference type="NCBIfam" id="NF003974">
    <property type="entry name" value="PRK05467.1-3"/>
    <property type="match status" value="1"/>
</dbReference>
<dbReference type="GO" id="GO:0016706">
    <property type="term" value="F:2-oxoglutarate-dependent dioxygenase activity"/>
    <property type="evidence" value="ECO:0007669"/>
    <property type="project" value="UniProtKB-UniRule"/>
</dbReference>
<dbReference type="RefSeq" id="WP_254293040.1">
    <property type="nucleotide sequence ID" value="NZ_JAMLDX010000007.1"/>
</dbReference>
<dbReference type="Proteomes" id="UP001139451">
    <property type="component" value="Unassembled WGS sequence"/>
</dbReference>
<dbReference type="EMBL" id="JAMLDX010000007">
    <property type="protein sequence ID" value="MCP3730903.1"/>
    <property type="molecule type" value="Genomic_DNA"/>
</dbReference>
<reference evidence="9" key="1">
    <citation type="submission" date="2022-05" db="EMBL/GenBank/DDBJ databases">
        <title>Sphingomonas sp. strain MG17 Genome sequencing and assembly.</title>
        <authorList>
            <person name="Kim I."/>
        </authorList>
    </citation>
    <scope>NUCLEOTIDE SEQUENCE</scope>
    <source>
        <strain evidence="9">MG17</strain>
    </source>
</reference>
<evidence type="ECO:0000313" key="9">
    <source>
        <dbReference type="EMBL" id="MCP3730903.1"/>
    </source>
</evidence>
<evidence type="ECO:0000256" key="3">
    <source>
        <dbReference type="ARBA" id="ARBA00022896"/>
    </source>
</evidence>
<feature type="domain" description="Fe2OG dioxygenase" evidence="8">
    <location>
        <begin position="77"/>
        <end position="175"/>
    </location>
</feature>